<proteinExistence type="predicted"/>
<reference evidence="1" key="2">
    <citation type="submission" date="2020-05" db="UniProtKB">
        <authorList>
            <consortium name="EnsemblMetazoa"/>
        </authorList>
    </citation>
    <scope>IDENTIFICATION</scope>
    <source>
        <strain evidence="1">WRAIR2</strain>
    </source>
</reference>
<dbReference type="EnsemblMetazoa" id="ADIR008559-RA">
    <property type="protein sequence ID" value="ADIR008559-PA"/>
    <property type="gene ID" value="ADIR008559"/>
</dbReference>
<dbReference type="VEuPathDB" id="VectorBase:ADIR008559"/>
<evidence type="ECO:0008006" key="3">
    <source>
        <dbReference type="Google" id="ProtNLM"/>
    </source>
</evidence>
<reference evidence="2" key="1">
    <citation type="submission" date="2013-03" db="EMBL/GenBank/DDBJ databases">
        <title>The Genome Sequence of Anopheles dirus WRAIR2.</title>
        <authorList>
            <consortium name="The Broad Institute Genomics Platform"/>
            <person name="Neafsey D.E."/>
            <person name="Walton C."/>
            <person name="Walker B."/>
            <person name="Young S.K."/>
            <person name="Zeng Q."/>
            <person name="Gargeya S."/>
            <person name="Fitzgerald M."/>
            <person name="Haas B."/>
            <person name="Abouelleil A."/>
            <person name="Allen A.W."/>
            <person name="Alvarado L."/>
            <person name="Arachchi H.M."/>
            <person name="Berlin A.M."/>
            <person name="Chapman S.B."/>
            <person name="Gainer-Dewar J."/>
            <person name="Goldberg J."/>
            <person name="Griggs A."/>
            <person name="Gujja S."/>
            <person name="Hansen M."/>
            <person name="Howarth C."/>
            <person name="Imamovic A."/>
            <person name="Ireland A."/>
            <person name="Larimer J."/>
            <person name="McCowan C."/>
            <person name="Murphy C."/>
            <person name="Pearson M."/>
            <person name="Poon T.W."/>
            <person name="Priest M."/>
            <person name="Roberts A."/>
            <person name="Saif S."/>
            <person name="Shea T."/>
            <person name="Sisk P."/>
            <person name="Sykes S."/>
            <person name="Wortman J."/>
            <person name="Nusbaum C."/>
            <person name="Birren B."/>
        </authorList>
    </citation>
    <scope>NUCLEOTIDE SEQUENCE [LARGE SCALE GENOMIC DNA]</scope>
    <source>
        <strain evidence="2">WRAIR2</strain>
    </source>
</reference>
<dbReference type="Proteomes" id="UP000075884">
    <property type="component" value="Unassembled WGS sequence"/>
</dbReference>
<keyword evidence="2" id="KW-1185">Reference proteome</keyword>
<sequence length="163" mass="18745">FLASGADGRHVASVYRISKSSFTVILNQVCDAIVQEFKGEFMKFSNENWLNVANEFNYRWNFPNCVGAIDGKHIAIVCPANSGSLFYNYKKFFSIVMMAICDAEYKYIFMLVEAKEIAEYLPKTVLEAKFTTTRYTFQTIQQLEDTNCPFFSLVTTHFRYGHA</sequence>
<dbReference type="STRING" id="7168.A0A182NLM8"/>
<evidence type="ECO:0000313" key="1">
    <source>
        <dbReference type="EnsemblMetazoa" id="ADIR008559-PA"/>
    </source>
</evidence>
<dbReference type="AlphaFoldDB" id="A0A182NLM8"/>
<protein>
    <recommendedName>
        <fullName evidence="3">DDE Tnp4 domain-containing protein</fullName>
    </recommendedName>
</protein>
<accession>A0A182NLM8</accession>
<evidence type="ECO:0000313" key="2">
    <source>
        <dbReference type="Proteomes" id="UP000075884"/>
    </source>
</evidence>
<name>A0A182NLM8_9DIPT</name>
<organism evidence="1 2">
    <name type="scientific">Anopheles dirus</name>
    <dbReference type="NCBI Taxonomy" id="7168"/>
    <lineage>
        <taxon>Eukaryota</taxon>
        <taxon>Metazoa</taxon>
        <taxon>Ecdysozoa</taxon>
        <taxon>Arthropoda</taxon>
        <taxon>Hexapoda</taxon>
        <taxon>Insecta</taxon>
        <taxon>Pterygota</taxon>
        <taxon>Neoptera</taxon>
        <taxon>Endopterygota</taxon>
        <taxon>Diptera</taxon>
        <taxon>Nematocera</taxon>
        <taxon>Culicoidea</taxon>
        <taxon>Culicidae</taxon>
        <taxon>Anophelinae</taxon>
        <taxon>Anopheles</taxon>
    </lineage>
</organism>